<evidence type="ECO:0000313" key="4">
    <source>
        <dbReference type="EMBL" id="KKR10654.1"/>
    </source>
</evidence>
<dbReference type="Gene3D" id="3.40.50.720">
    <property type="entry name" value="NAD(P)-binding Rossmann-like Domain"/>
    <property type="match status" value="1"/>
</dbReference>
<dbReference type="Proteomes" id="UP000034246">
    <property type="component" value="Unassembled WGS sequence"/>
</dbReference>
<evidence type="ECO:0000259" key="3">
    <source>
        <dbReference type="Pfam" id="PF16363"/>
    </source>
</evidence>
<organism evidence="4 5">
    <name type="scientific">Candidatus Woesebacteria bacterium GW2011_GWA1_39_21</name>
    <dbReference type="NCBI Taxonomy" id="1618550"/>
    <lineage>
        <taxon>Bacteria</taxon>
        <taxon>Candidatus Woeseibacteriota</taxon>
    </lineage>
</organism>
<evidence type="ECO:0000313" key="5">
    <source>
        <dbReference type="Proteomes" id="UP000034246"/>
    </source>
</evidence>
<dbReference type="STRING" id="1618550.UT39_C0017G0018"/>
<dbReference type="InterPro" id="IPR016040">
    <property type="entry name" value="NAD(P)-bd_dom"/>
</dbReference>
<reference evidence="4 5" key="1">
    <citation type="journal article" date="2015" name="Nature">
        <title>rRNA introns, odd ribosomes, and small enigmatic genomes across a large radiation of phyla.</title>
        <authorList>
            <person name="Brown C.T."/>
            <person name="Hug L.A."/>
            <person name="Thomas B.C."/>
            <person name="Sharon I."/>
            <person name="Castelle C.J."/>
            <person name="Singh A."/>
            <person name="Wilkins M.J."/>
            <person name="Williams K.H."/>
            <person name="Banfield J.F."/>
        </authorList>
    </citation>
    <scope>NUCLEOTIDE SEQUENCE [LARGE SCALE GENOMIC DNA]</scope>
</reference>
<dbReference type="Pfam" id="PF16363">
    <property type="entry name" value="GDP_Man_Dehyd"/>
    <property type="match status" value="1"/>
</dbReference>
<feature type="domain" description="NAD-dependent epimerase/dehydratase" evidence="2">
    <location>
        <begin position="8"/>
        <end position="137"/>
    </location>
</feature>
<dbReference type="AlphaFoldDB" id="A0A0G0N363"/>
<sequence length="375" mass="41227">MKKSQNLVLVTGGAGFIGSHIVDNLIASGYKVRILDNLDPQVHAGGRPPKHLNKKAQFIKGSVTNRKVLESAIDNADYIFHEAAAVGVGQSMYQIKHYTKVNTYGTAVLLDILANKPNKVKKIIVAASMSSYGEGSYICKKHGGVRPGLREETQLKKKQWEPGCPVCGGKLRPVGITEVEMQDCNSIYAINKKDQEDMLMVFGRAYGIPTVALRYFNVFGPRQSLSNPYTGVAAIFLSRLMSGNRPVIYEDGLQTRDFISVHDIARVNILALKSDKADGKVFNVGTCNPIPIKKVAEVLADLLGVKIKAEITGKFRAGDVRHCFADITKIKDKLGFSPSISFESGMEEIIKWSASQKAVDKFEKARKELVQRKLA</sequence>
<comment type="similarity">
    <text evidence="1">Belongs to the NAD(P)-dependent epimerase/dehydratase family.</text>
</comment>
<evidence type="ECO:0000256" key="1">
    <source>
        <dbReference type="ARBA" id="ARBA00007637"/>
    </source>
</evidence>
<dbReference type="PRINTS" id="PR01713">
    <property type="entry name" value="NUCEPIMERASE"/>
</dbReference>
<accession>A0A0G0N363</accession>
<dbReference type="Pfam" id="PF01370">
    <property type="entry name" value="Epimerase"/>
    <property type="match status" value="1"/>
</dbReference>
<dbReference type="PATRIC" id="fig|1618550.3.peg.926"/>
<name>A0A0G0N363_9BACT</name>
<dbReference type="InterPro" id="IPR036291">
    <property type="entry name" value="NAD(P)-bd_dom_sf"/>
</dbReference>
<comment type="caution">
    <text evidence="4">The sequence shown here is derived from an EMBL/GenBank/DDBJ whole genome shotgun (WGS) entry which is preliminary data.</text>
</comment>
<dbReference type="PANTHER" id="PTHR43000">
    <property type="entry name" value="DTDP-D-GLUCOSE 4,6-DEHYDRATASE-RELATED"/>
    <property type="match status" value="1"/>
</dbReference>
<protein>
    <submittedName>
        <fullName evidence="4">NAD-dependent epimerase/dehydratase</fullName>
    </submittedName>
</protein>
<dbReference type="SUPFAM" id="SSF51735">
    <property type="entry name" value="NAD(P)-binding Rossmann-fold domains"/>
    <property type="match status" value="1"/>
</dbReference>
<dbReference type="EMBL" id="LBWP01000017">
    <property type="protein sequence ID" value="KKR10654.1"/>
    <property type="molecule type" value="Genomic_DNA"/>
</dbReference>
<evidence type="ECO:0000259" key="2">
    <source>
        <dbReference type="Pfam" id="PF01370"/>
    </source>
</evidence>
<proteinExistence type="inferred from homology"/>
<gene>
    <name evidence="4" type="ORF">UT39_C0017G0018</name>
</gene>
<dbReference type="InterPro" id="IPR001509">
    <property type="entry name" value="Epimerase_deHydtase"/>
</dbReference>
<feature type="domain" description="NAD(P)-binding" evidence="3">
    <location>
        <begin position="169"/>
        <end position="348"/>
    </location>
</feature>